<keyword evidence="3 6" id="KW-0658">Purine biosynthesis</keyword>
<dbReference type="PANTHER" id="PTHR43369">
    <property type="entry name" value="PHOSPHORIBOSYLGLYCINAMIDE FORMYLTRANSFERASE"/>
    <property type="match status" value="1"/>
</dbReference>
<feature type="binding site" evidence="6">
    <location>
        <begin position="12"/>
        <end position="14"/>
    </location>
    <ligand>
        <name>N(1)-(5-phospho-beta-D-ribosyl)glycinamide</name>
        <dbReference type="ChEBI" id="CHEBI:143788"/>
    </ligand>
</feature>
<feature type="domain" description="Formyl transferase N-terminal" evidence="7">
    <location>
        <begin position="2"/>
        <end position="182"/>
    </location>
</feature>
<evidence type="ECO:0000256" key="2">
    <source>
        <dbReference type="ARBA" id="ARBA00022679"/>
    </source>
</evidence>
<feature type="active site" description="Proton donor" evidence="6">
    <location>
        <position position="104"/>
    </location>
</feature>
<dbReference type="EC" id="2.1.2.2" evidence="6"/>
<evidence type="ECO:0000256" key="4">
    <source>
        <dbReference type="ARBA" id="ARBA00038440"/>
    </source>
</evidence>
<dbReference type="Gene3D" id="3.40.50.170">
    <property type="entry name" value="Formyl transferase, N-terminal domain"/>
    <property type="match status" value="1"/>
</dbReference>
<dbReference type="HAMAP" id="MF_01930">
    <property type="entry name" value="PurN"/>
    <property type="match status" value="1"/>
</dbReference>
<dbReference type="RefSeq" id="WP_290269062.1">
    <property type="nucleotide sequence ID" value="NZ_JAUFQP010000007.1"/>
</dbReference>
<dbReference type="PANTHER" id="PTHR43369:SF2">
    <property type="entry name" value="PHOSPHORIBOSYLGLYCINAMIDE FORMYLTRANSFERASE"/>
    <property type="match status" value="1"/>
</dbReference>
<reference evidence="8 9" key="1">
    <citation type="submission" date="2024-09" db="EMBL/GenBank/DDBJ databases">
        <authorList>
            <person name="Sun Q."/>
            <person name="Mori K."/>
        </authorList>
    </citation>
    <scope>NUCLEOTIDE SEQUENCE [LARGE SCALE GENOMIC DNA]</scope>
    <source>
        <strain evidence="8 9">CECT 8300</strain>
    </source>
</reference>
<dbReference type="PROSITE" id="PS00373">
    <property type="entry name" value="GART"/>
    <property type="match status" value="1"/>
</dbReference>
<dbReference type="InterPro" id="IPR002376">
    <property type="entry name" value="Formyl_transf_N"/>
</dbReference>
<dbReference type="InterPro" id="IPR001555">
    <property type="entry name" value="GART_AS"/>
</dbReference>
<keyword evidence="2 6" id="KW-0808">Transferase</keyword>
<evidence type="ECO:0000256" key="5">
    <source>
        <dbReference type="ARBA" id="ARBA00047664"/>
    </source>
</evidence>
<evidence type="ECO:0000256" key="6">
    <source>
        <dbReference type="HAMAP-Rule" id="MF_01930"/>
    </source>
</evidence>
<name>A0ABV5GV74_9FLAO</name>
<evidence type="ECO:0000256" key="1">
    <source>
        <dbReference type="ARBA" id="ARBA00005054"/>
    </source>
</evidence>
<dbReference type="InterPro" id="IPR036477">
    <property type="entry name" value="Formyl_transf_N_sf"/>
</dbReference>
<protein>
    <recommendedName>
        <fullName evidence="6">Phosphoribosylglycinamide formyltransferase</fullName>
        <ecNumber evidence="6">2.1.2.2</ecNumber>
    </recommendedName>
    <alternativeName>
        <fullName evidence="6">5'-phosphoribosylglycinamide transformylase</fullName>
    </alternativeName>
    <alternativeName>
        <fullName evidence="6">GAR transformylase</fullName>
        <shortName evidence="6">GART</shortName>
    </alternativeName>
</protein>
<evidence type="ECO:0000313" key="8">
    <source>
        <dbReference type="EMBL" id="MFB9103483.1"/>
    </source>
</evidence>
<feature type="site" description="Raises pKa of active site His" evidence="6">
    <location>
        <position position="145"/>
    </location>
</feature>
<dbReference type="GO" id="GO:0004644">
    <property type="term" value="F:phosphoribosylglycinamide formyltransferase activity"/>
    <property type="evidence" value="ECO:0007669"/>
    <property type="project" value="UniProtKB-EC"/>
</dbReference>
<comment type="function">
    <text evidence="6">Catalyzes the transfer of a formyl group from 10-formyltetrahydrofolate to 5-phospho-ribosyl-glycinamide (GAR), producing 5-phospho-ribosyl-N-formylglycinamide (FGAR) and tetrahydrofolate.</text>
</comment>
<dbReference type="EMBL" id="JBHMFA010000001">
    <property type="protein sequence ID" value="MFB9103483.1"/>
    <property type="molecule type" value="Genomic_DNA"/>
</dbReference>
<evidence type="ECO:0000259" key="7">
    <source>
        <dbReference type="Pfam" id="PF00551"/>
    </source>
</evidence>
<gene>
    <name evidence="6" type="primary">purN</name>
    <name evidence="8" type="ORF">ACFFU1_01125</name>
</gene>
<comment type="catalytic activity">
    <reaction evidence="5 6">
        <text>N(1)-(5-phospho-beta-D-ribosyl)glycinamide + (6R)-10-formyltetrahydrofolate = N(2)-formyl-N(1)-(5-phospho-beta-D-ribosyl)glycinamide + (6S)-5,6,7,8-tetrahydrofolate + H(+)</text>
        <dbReference type="Rhea" id="RHEA:15053"/>
        <dbReference type="ChEBI" id="CHEBI:15378"/>
        <dbReference type="ChEBI" id="CHEBI:57453"/>
        <dbReference type="ChEBI" id="CHEBI:143788"/>
        <dbReference type="ChEBI" id="CHEBI:147286"/>
        <dbReference type="ChEBI" id="CHEBI:195366"/>
        <dbReference type="EC" id="2.1.2.2"/>
    </reaction>
</comment>
<organism evidence="8 9">
    <name type="scientific">Algibacter miyuki</name>
    <dbReference type="NCBI Taxonomy" id="1306933"/>
    <lineage>
        <taxon>Bacteria</taxon>
        <taxon>Pseudomonadati</taxon>
        <taxon>Bacteroidota</taxon>
        <taxon>Flavobacteriia</taxon>
        <taxon>Flavobacteriales</taxon>
        <taxon>Flavobacteriaceae</taxon>
        <taxon>Algibacter</taxon>
    </lineage>
</organism>
<accession>A0ABV5GV74</accession>
<comment type="pathway">
    <text evidence="1 6">Purine metabolism; IMP biosynthesis via de novo pathway; N(2)-formyl-N(1)-(5-phospho-D-ribosyl)glycinamide from N(1)-(5-phospho-D-ribosyl)glycinamide (10-formyl THF route): step 1/1.</text>
</comment>
<dbReference type="InterPro" id="IPR004607">
    <property type="entry name" value="GART"/>
</dbReference>
<sequence length="190" mass="21090">MKRIVIFASGSGTNAENLIKFFHNRENASVIQVLTNNPHAKVLDRAKKLKVSALSFNKIALSETDDVLNILKAAKPDLIILAGFLWKFPENILNVFPNKVINVHPALLPNYGGKGMYGMNVHQAIVNNKEKETGITIHYVNEHYDEGAIIFQVKCDVSAEDTAEDVAAKIHTLEMEHFPKVVDALLNTDS</sequence>
<evidence type="ECO:0000313" key="9">
    <source>
        <dbReference type="Proteomes" id="UP001589590"/>
    </source>
</evidence>
<comment type="caution">
    <text evidence="8">The sequence shown here is derived from an EMBL/GenBank/DDBJ whole genome shotgun (WGS) entry which is preliminary data.</text>
</comment>
<keyword evidence="9" id="KW-1185">Reference proteome</keyword>
<comment type="similarity">
    <text evidence="4 6">Belongs to the GART family.</text>
</comment>
<dbReference type="SUPFAM" id="SSF53328">
    <property type="entry name" value="Formyltransferase"/>
    <property type="match status" value="1"/>
</dbReference>
<evidence type="ECO:0000256" key="3">
    <source>
        <dbReference type="ARBA" id="ARBA00022755"/>
    </source>
</evidence>
<dbReference type="CDD" id="cd08645">
    <property type="entry name" value="FMT_core_GART"/>
    <property type="match status" value="1"/>
</dbReference>
<proteinExistence type="inferred from homology"/>
<comment type="caution">
    <text evidence="6">Lacks conserved residue(s) required for the propagation of feature annotation.</text>
</comment>
<dbReference type="Pfam" id="PF00551">
    <property type="entry name" value="Formyl_trans_N"/>
    <property type="match status" value="1"/>
</dbReference>
<feature type="binding site" evidence="6">
    <location>
        <position position="102"/>
    </location>
    <ligand>
        <name>(6R)-10-formyltetrahydrofolate</name>
        <dbReference type="ChEBI" id="CHEBI:195366"/>
    </ligand>
</feature>
<dbReference type="Proteomes" id="UP001589590">
    <property type="component" value="Unassembled WGS sequence"/>
</dbReference>